<evidence type="ECO:0000256" key="14">
    <source>
        <dbReference type="ARBA" id="ARBA00023098"/>
    </source>
</evidence>
<keyword evidence="14" id="KW-0443">Lipid metabolism</keyword>
<proteinExistence type="inferred from homology"/>
<feature type="transmembrane region" description="Helical" evidence="19">
    <location>
        <begin position="175"/>
        <end position="195"/>
    </location>
</feature>
<feature type="transmembrane region" description="Helical" evidence="19">
    <location>
        <begin position="56"/>
        <end position="73"/>
    </location>
</feature>
<accession>A0A1I1I2J3</accession>
<dbReference type="AlphaFoldDB" id="A0A1I1I2J3"/>
<dbReference type="GO" id="GO:0016024">
    <property type="term" value="P:CDP-diacylglycerol biosynthetic process"/>
    <property type="evidence" value="ECO:0007669"/>
    <property type="project" value="UniProtKB-UniPathway"/>
</dbReference>
<dbReference type="GO" id="GO:0005886">
    <property type="term" value="C:plasma membrane"/>
    <property type="evidence" value="ECO:0007669"/>
    <property type="project" value="UniProtKB-SubCell"/>
</dbReference>
<evidence type="ECO:0000256" key="11">
    <source>
        <dbReference type="ARBA" id="ARBA00022692"/>
    </source>
</evidence>
<evidence type="ECO:0000256" key="19">
    <source>
        <dbReference type="SAM" id="Phobius"/>
    </source>
</evidence>
<evidence type="ECO:0000256" key="13">
    <source>
        <dbReference type="ARBA" id="ARBA00022989"/>
    </source>
</evidence>
<dbReference type="Pfam" id="PF01148">
    <property type="entry name" value="CTP_transf_1"/>
    <property type="match status" value="1"/>
</dbReference>
<evidence type="ECO:0000256" key="3">
    <source>
        <dbReference type="ARBA" id="ARBA00005119"/>
    </source>
</evidence>
<feature type="transmembrane region" description="Helical" evidence="19">
    <location>
        <begin position="79"/>
        <end position="98"/>
    </location>
</feature>
<evidence type="ECO:0000256" key="4">
    <source>
        <dbReference type="ARBA" id="ARBA00005189"/>
    </source>
</evidence>
<keyword evidence="11 18" id="KW-0812">Transmembrane</keyword>
<reference evidence="21" key="1">
    <citation type="submission" date="2016-10" db="EMBL/GenBank/DDBJ databases">
        <authorList>
            <person name="Varghese N."/>
            <person name="Submissions S."/>
        </authorList>
    </citation>
    <scope>NUCLEOTIDE SEQUENCE [LARGE SCALE GENOMIC DNA]</scope>
    <source>
        <strain evidence="21">DSM 23439</strain>
    </source>
</reference>
<dbReference type="PANTHER" id="PTHR46382">
    <property type="entry name" value="PHOSPHATIDATE CYTIDYLYLTRANSFERASE"/>
    <property type="match status" value="1"/>
</dbReference>
<dbReference type="UniPathway" id="UPA00557">
    <property type="reaction ID" value="UER00614"/>
</dbReference>
<dbReference type="STRING" id="402385.SAMN05421848_0879"/>
<evidence type="ECO:0000256" key="12">
    <source>
        <dbReference type="ARBA" id="ARBA00022695"/>
    </source>
</evidence>
<comment type="catalytic activity">
    <reaction evidence="1 18">
        <text>a 1,2-diacyl-sn-glycero-3-phosphate + CTP + H(+) = a CDP-1,2-diacyl-sn-glycerol + diphosphate</text>
        <dbReference type="Rhea" id="RHEA:16229"/>
        <dbReference type="ChEBI" id="CHEBI:15378"/>
        <dbReference type="ChEBI" id="CHEBI:33019"/>
        <dbReference type="ChEBI" id="CHEBI:37563"/>
        <dbReference type="ChEBI" id="CHEBI:58332"/>
        <dbReference type="ChEBI" id="CHEBI:58608"/>
        <dbReference type="EC" id="2.7.7.41"/>
    </reaction>
</comment>
<evidence type="ECO:0000313" key="20">
    <source>
        <dbReference type="EMBL" id="SFC28438.1"/>
    </source>
</evidence>
<comment type="pathway">
    <text evidence="4">Lipid metabolism.</text>
</comment>
<evidence type="ECO:0000256" key="10">
    <source>
        <dbReference type="ARBA" id="ARBA00022679"/>
    </source>
</evidence>
<sequence length="265" mass="28662">MLKQRVLTALAIGPTSLVLLFVLGGGWFATFVGLLVAGSAWEWSNLSGGENLKDRALFTITVIALMALGWSSGIALETWPLWIALAGWLLCLYWVVSYPEQVDQWESRGVRYAMGLWVLLPCWVGLLLLRESPVWLLYVLFLVWGADIAAYFAGRAYGNRKLAPRVSPGKSWAGVYGALGGTAFLALLMALWQGMGIGQTLVLIIISGVVTAASVLGDLNESMLKRYRGIKDSGNLLPGHGGLLDRIDSLTAAIPIFALLAPWIG</sequence>
<keyword evidence="12 18" id="KW-0548">Nucleotidyltransferase</keyword>
<dbReference type="EMBL" id="FOLY01000002">
    <property type="protein sequence ID" value="SFC28438.1"/>
    <property type="molecule type" value="Genomic_DNA"/>
</dbReference>
<keyword evidence="17" id="KW-1208">Phospholipid metabolism</keyword>
<evidence type="ECO:0000256" key="9">
    <source>
        <dbReference type="ARBA" id="ARBA00022516"/>
    </source>
</evidence>
<dbReference type="Proteomes" id="UP000199046">
    <property type="component" value="Unassembled WGS sequence"/>
</dbReference>
<keyword evidence="9" id="KW-0444">Lipid biosynthesis</keyword>
<keyword evidence="8" id="KW-1003">Cell membrane</keyword>
<evidence type="ECO:0000256" key="2">
    <source>
        <dbReference type="ARBA" id="ARBA00004651"/>
    </source>
</evidence>
<evidence type="ECO:0000256" key="6">
    <source>
        <dbReference type="ARBA" id="ARBA00012487"/>
    </source>
</evidence>
<dbReference type="EC" id="2.7.7.41" evidence="6 18"/>
<evidence type="ECO:0000256" key="7">
    <source>
        <dbReference type="ARBA" id="ARBA00019373"/>
    </source>
</evidence>
<evidence type="ECO:0000313" key="21">
    <source>
        <dbReference type="Proteomes" id="UP000199046"/>
    </source>
</evidence>
<keyword evidence="16" id="KW-0594">Phospholipid biosynthesis</keyword>
<dbReference type="PANTHER" id="PTHR46382:SF1">
    <property type="entry name" value="PHOSPHATIDATE CYTIDYLYLTRANSFERASE"/>
    <property type="match status" value="1"/>
</dbReference>
<comment type="similarity">
    <text evidence="5 18">Belongs to the CDS family.</text>
</comment>
<feature type="transmembrane region" description="Helical" evidence="19">
    <location>
        <begin position="135"/>
        <end position="154"/>
    </location>
</feature>
<evidence type="ECO:0000256" key="16">
    <source>
        <dbReference type="ARBA" id="ARBA00023209"/>
    </source>
</evidence>
<feature type="transmembrane region" description="Helical" evidence="19">
    <location>
        <begin position="6"/>
        <end position="36"/>
    </location>
</feature>
<protein>
    <recommendedName>
        <fullName evidence="7 18">Phosphatidate cytidylyltransferase</fullName>
        <ecNumber evidence="6 18">2.7.7.41</ecNumber>
    </recommendedName>
</protein>
<organism evidence="20 21">
    <name type="scientific">Kushneria avicenniae</name>
    <dbReference type="NCBI Taxonomy" id="402385"/>
    <lineage>
        <taxon>Bacteria</taxon>
        <taxon>Pseudomonadati</taxon>
        <taxon>Pseudomonadota</taxon>
        <taxon>Gammaproteobacteria</taxon>
        <taxon>Oceanospirillales</taxon>
        <taxon>Halomonadaceae</taxon>
        <taxon>Kushneria</taxon>
    </lineage>
</organism>
<keyword evidence="13 19" id="KW-1133">Transmembrane helix</keyword>
<dbReference type="RefSeq" id="WP_090131176.1">
    <property type="nucleotide sequence ID" value="NZ_FOLY01000002.1"/>
</dbReference>
<comment type="pathway">
    <text evidence="3 18">Phospholipid metabolism; CDP-diacylglycerol biosynthesis; CDP-diacylglycerol from sn-glycerol 3-phosphate: step 3/3.</text>
</comment>
<keyword evidence="21" id="KW-1185">Reference proteome</keyword>
<keyword evidence="10 18" id="KW-0808">Transferase</keyword>
<evidence type="ECO:0000256" key="8">
    <source>
        <dbReference type="ARBA" id="ARBA00022475"/>
    </source>
</evidence>
<evidence type="ECO:0000256" key="1">
    <source>
        <dbReference type="ARBA" id="ARBA00001698"/>
    </source>
</evidence>
<dbReference type="InterPro" id="IPR000374">
    <property type="entry name" value="PC_trans"/>
</dbReference>
<evidence type="ECO:0000256" key="17">
    <source>
        <dbReference type="ARBA" id="ARBA00023264"/>
    </source>
</evidence>
<feature type="transmembrane region" description="Helical" evidence="19">
    <location>
        <begin position="201"/>
        <end position="219"/>
    </location>
</feature>
<evidence type="ECO:0000256" key="5">
    <source>
        <dbReference type="ARBA" id="ARBA00010185"/>
    </source>
</evidence>
<dbReference type="GO" id="GO:0004605">
    <property type="term" value="F:phosphatidate cytidylyltransferase activity"/>
    <property type="evidence" value="ECO:0007669"/>
    <property type="project" value="UniProtKB-EC"/>
</dbReference>
<evidence type="ECO:0000256" key="18">
    <source>
        <dbReference type="RuleBase" id="RU003938"/>
    </source>
</evidence>
<dbReference type="PROSITE" id="PS01315">
    <property type="entry name" value="CDS"/>
    <property type="match status" value="1"/>
</dbReference>
<keyword evidence="15 19" id="KW-0472">Membrane</keyword>
<feature type="transmembrane region" description="Helical" evidence="19">
    <location>
        <begin position="110"/>
        <end position="129"/>
    </location>
</feature>
<name>A0A1I1I2J3_9GAMM</name>
<gene>
    <name evidence="20" type="ORF">SAMN05421848_0879</name>
</gene>
<evidence type="ECO:0000256" key="15">
    <source>
        <dbReference type="ARBA" id="ARBA00023136"/>
    </source>
</evidence>
<dbReference type="OrthoDB" id="9799199at2"/>
<comment type="subcellular location">
    <subcellularLocation>
        <location evidence="2">Cell membrane</location>
        <topology evidence="2">Multi-pass membrane protein</topology>
    </subcellularLocation>
</comment>